<keyword evidence="2" id="KW-1185">Reference proteome</keyword>
<dbReference type="RefSeq" id="WP_281288672.1">
    <property type="nucleotide sequence ID" value="NZ_VFPA01000003.1"/>
</dbReference>
<name>A0A543DID4_9PSEU</name>
<protein>
    <submittedName>
        <fullName evidence="1">Uncharacterized protein</fullName>
    </submittedName>
</protein>
<evidence type="ECO:0000313" key="1">
    <source>
        <dbReference type="EMBL" id="TQM09080.1"/>
    </source>
</evidence>
<sequence length="42" mass="4517">MTRLLHVTEITAIRFHPNLVTADAGTARCAAHAAARDLGARF</sequence>
<reference evidence="1 2" key="1">
    <citation type="submission" date="2019-06" db="EMBL/GenBank/DDBJ databases">
        <title>Sequencing the genomes of 1000 actinobacteria strains.</title>
        <authorList>
            <person name="Klenk H.-P."/>
        </authorList>
    </citation>
    <scope>NUCLEOTIDE SEQUENCE [LARGE SCALE GENOMIC DNA]</scope>
    <source>
        <strain evidence="1 2">DSM 45301</strain>
    </source>
</reference>
<dbReference type="Proteomes" id="UP000315677">
    <property type="component" value="Unassembled WGS sequence"/>
</dbReference>
<comment type="caution">
    <text evidence="1">The sequence shown here is derived from an EMBL/GenBank/DDBJ whole genome shotgun (WGS) entry which is preliminary data.</text>
</comment>
<organism evidence="1 2">
    <name type="scientific">Pseudonocardia kunmingensis</name>
    <dbReference type="NCBI Taxonomy" id="630975"/>
    <lineage>
        <taxon>Bacteria</taxon>
        <taxon>Bacillati</taxon>
        <taxon>Actinomycetota</taxon>
        <taxon>Actinomycetes</taxon>
        <taxon>Pseudonocardiales</taxon>
        <taxon>Pseudonocardiaceae</taxon>
        <taxon>Pseudonocardia</taxon>
    </lineage>
</organism>
<dbReference type="AlphaFoldDB" id="A0A543DID4"/>
<evidence type="ECO:0000313" key="2">
    <source>
        <dbReference type="Proteomes" id="UP000315677"/>
    </source>
</evidence>
<proteinExistence type="predicted"/>
<gene>
    <name evidence="1" type="ORF">FB558_4823</name>
</gene>
<dbReference type="EMBL" id="VFPA01000003">
    <property type="protein sequence ID" value="TQM09080.1"/>
    <property type="molecule type" value="Genomic_DNA"/>
</dbReference>
<accession>A0A543DID4</accession>